<protein>
    <submittedName>
        <fullName evidence="1">Uncharacterized protein</fullName>
    </submittedName>
</protein>
<name>A0A8S2VZU8_9BILA</name>
<proteinExistence type="predicted"/>
<organism evidence="1 2">
    <name type="scientific">Rotaria magnacalcarata</name>
    <dbReference type="NCBI Taxonomy" id="392030"/>
    <lineage>
        <taxon>Eukaryota</taxon>
        <taxon>Metazoa</taxon>
        <taxon>Spiralia</taxon>
        <taxon>Gnathifera</taxon>
        <taxon>Rotifera</taxon>
        <taxon>Eurotatoria</taxon>
        <taxon>Bdelloidea</taxon>
        <taxon>Philodinida</taxon>
        <taxon>Philodinidae</taxon>
        <taxon>Rotaria</taxon>
    </lineage>
</organism>
<evidence type="ECO:0000313" key="2">
    <source>
        <dbReference type="Proteomes" id="UP000681967"/>
    </source>
</evidence>
<evidence type="ECO:0000313" key="1">
    <source>
        <dbReference type="EMBL" id="CAF4399745.1"/>
    </source>
</evidence>
<accession>A0A8S2VZU8</accession>
<dbReference type="EMBL" id="CAJOBH010055502">
    <property type="protein sequence ID" value="CAF4399745.1"/>
    <property type="molecule type" value="Genomic_DNA"/>
</dbReference>
<feature type="non-terminal residue" evidence="1">
    <location>
        <position position="14"/>
    </location>
</feature>
<sequence>MEGSTTGISVKLGT</sequence>
<gene>
    <name evidence="1" type="ORF">BYL167_LOCUS31494</name>
</gene>
<comment type="caution">
    <text evidence="1">The sequence shown here is derived from an EMBL/GenBank/DDBJ whole genome shotgun (WGS) entry which is preliminary data.</text>
</comment>
<reference evidence="1" key="1">
    <citation type="submission" date="2021-02" db="EMBL/GenBank/DDBJ databases">
        <authorList>
            <person name="Nowell W R."/>
        </authorList>
    </citation>
    <scope>NUCLEOTIDE SEQUENCE</scope>
</reference>
<dbReference type="Proteomes" id="UP000681967">
    <property type="component" value="Unassembled WGS sequence"/>
</dbReference>